<proteinExistence type="predicted"/>
<dbReference type="Pfam" id="PF01864">
    <property type="entry name" value="CarS-like"/>
    <property type="match status" value="2"/>
</dbReference>
<evidence type="ECO:0000313" key="2">
    <source>
        <dbReference type="EMBL" id="SDX33149.1"/>
    </source>
</evidence>
<evidence type="ECO:0000256" key="1">
    <source>
        <dbReference type="SAM" id="Phobius"/>
    </source>
</evidence>
<sequence>MLPLILFIMLVLANGAPVIACKLAPGLWPQPVDGGRLWRDQRPLFGNSKTWRGMVSGTLSCALFSVLVGLGVWFGFWFGLLALGGDLLSSFIKRRLGMAASSRALGLDQIPEALIPMVFAVVWLKLPLWLALLVVVMFVAANIGFSPVLYRLGIRRHPH</sequence>
<dbReference type="AlphaFoldDB" id="A0A1H3AWF4"/>
<dbReference type="STRING" id="488533.SAMN04487960_108102"/>
<organism evidence="2 3">
    <name type="scientific">Marinobacter mobilis</name>
    <dbReference type="NCBI Taxonomy" id="488533"/>
    <lineage>
        <taxon>Bacteria</taxon>
        <taxon>Pseudomonadati</taxon>
        <taxon>Pseudomonadota</taxon>
        <taxon>Gammaproteobacteria</taxon>
        <taxon>Pseudomonadales</taxon>
        <taxon>Marinobacteraceae</taxon>
        <taxon>Marinobacter</taxon>
    </lineage>
</organism>
<dbReference type="PANTHER" id="PTHR39650:SF1">
    <property type="entry name" value="CDP-ARCHAEOL SYNTHASE"/>
    <property type="match status" value="1"/>
</dbReference>
<name>A0A1H3AWF4_9GAMM</name>
<dbReference type="Proteomes" id="UP000199675">
    <property type="component" value="Unassembled WGS sequence"/>
</dbReference>
<dbReference type="EMBL" id="FNNE01000008">
    <property type="protein sequence ID" value="SDX33149.1"/>
    <property type="molecule type" value="Genomic_DNA"/>
</dbReference>
<reference evidence="2 3" key="1">
    <citation type="submission" date="2016-10" db="EMBL/GenBank/DDBJ databases">
        <authorList>
            <person name="de Groot N.N."/>
        </authorList>
    </citation>
    <scope>NUCLEOTIDE SEQUENCE [LARGE SCALE GENOMIC DNA]</scope>
    <source>
        <strain evidence="2 3">CGMCC 1.7059</strain>
    </source>
</reference>
<dbReference type="PANTHER" id="PTHR39650">
    <property type="entry name" value="CDP-ARCHAEOL SYNTHASE"/>
    <property type="match status" value="1"/>
</dbReference>
<keyword evidence="1" id="KW-1133">Transmembrane helix</keyword>
<dbReference type="RefSeq" id="WP_245726032.1">
    <property type="nucleotide sequence ID" value="NZ_FNNE01000008.1"/>
</dbReference>
<protein>
    <submittedName>
        <fullName evidence="2">Putative integral membrane protein DUF46</fullName>
    </submittedName>
</protein>
<keyword evidence="1" id="KW-0812">Transmembrane</keyword>
<keyword evidence="1" id="KW-0472">Membrane</keyword>
<gene>
    <name evidence="2" type="ORF">SAMN04487960_108102</name>
</gene>
<keyword evidence="3" id="KW-1185">Reference proteome</keyword>
<dbReference type="InterPro" id="IPR032690">
    <property type="entry name" value="CarS"/>
</dbReference>
<feature type="transmembrane region" description="Helical" evidence="1">
    <location>
        <begin position="62"/>
        <end position="83"/>
    </location>
</feature>
<feature type="transmembrane region" description="Helical" evidence="1">
    <location>
        <begin position="129"/>
        <end position="150"/>
    </location>
</feature>
<evidence type="ECO:0000313" key="3">
    <source>
        <dbReference type="Proteomes" id="UP000199675"/>
    </source>
</evidence>
<accession>A0A1H3AWF4</accession>